<organism evidence="1 2">
    <name type="scientific">Hymenobacter tibetensis</name>
    <dbReference type="NCBI Taxonomy" id="497967"/>
    <lineage>
        <taxon>Bacteria</taxon>
        <taxon>Pseudomonadati</taxon>
        <taxon>Bacteroidota</taxon>
        <taxon>Cytophagia</taxon>
        <taxon>Cytophagales</taxon>
        <taxon>Hymenobacteraceae</taxon>
        <taxon>Hymenobacter</taxon>
    </lineage>
</organism>
<keyword evidence="2" id="KW-1185">Reference proteome</keyword>
<proteinExistence type="predicted"/>
<sequence>MGSTAAVAQTNFRPGYVLQLSGDTLRGEVDARNEQRNRQLCRFRSEKNGVVSEYQPEQVRGYGVGDKNYQSRSIPGASTSKVFLQLLVPGNVSLYRTVLSDDREAYYASKESDPSLRPLIQSDSVMMKYSASAGGEVKTMVRSYPFRSQLALLMADCPRVQPSIATMELREQKLLQVVADYNVCATGSAQVAKPTRSSTVAFSVLAGGLQSNLTLLDNGQSIALEAGRQAVFGAGLELKSGFLHYKLSAVFQALYVKQPYYKHYESNGEGIFSADRVQKDAYVNFTSIRVPLLLRYTILQGAVRPYLQAGAIGVLHSESHARIETMLPRFNTTTVRDIELRKYGIGPSVGAGLSFPTGKVGSVQVEIRAEWLDSSSQASQVLSGASSVALVAGYTFGGN</sequence>
<reference evidence="1 2" key="1">
    <citation type="submission" date="2022-03" db="EMBL/GenBank/DDBJ databases">
        <title>Hymenobactersp. isolated from the air.</title>
        <authorList>
            <person name="Won M."/>
            <person name="Kwon S.-W."/>
        </authorList>
    </citation>
    <scope>NUCLEOTIDE SEQUENCE [LARGE SCALE GENOMIC DNA]</scope>
    <source>
        <strain evidence="1 2">KACC 21982</strain>
    </source>
</reference>
<dbReference type="RefSeq" id="WP_243797006.1">
    <property type="nucleotide sequence ID" value="NZ_CP094669.1"/>
</dbReference>
<evidence type="ECO:0008006" key="3">
    <source>
        <dbReference type="Google" id="ProtNLM"/>
    </source>
</evidence>
<gene>
    <name evidence="1" type="ORF">MTX78_17590</name>
</gene>
<name>A0ABY4CV59_9BACT</name>
<dbReference type="EMBL" id="CP094669">
    <property type="protein sequence ID" value="UOG73922.1"/>
    <property type="molecule type" value="Genomic_DNA"/>
</dbReference>
<evidence type="ECO:0000313" key="1">
    <source>
        <dbReference type="EMBL" id="UOG73922.1"/>
    </source>
</evidence>
<protein>
    <recommendedName>
        <fullName evidence="3">PorT family protein</fullName>
    </recommendedName>
</protein>
<dbReference type="Proteomes" id="UP000831113">
    <property type="component" value="Chromosome"/>
</dbReference>
<evidence type="ECO:0000313" key="2">
    <source>
        <dbReference type="Proteomes" id="UP000831113"/>
    </source>
</evidence>
<accession>A0ABY4CV59</accession>